<comment type="caution">
    <text evidence="2">The sequence shown here is derived from an EMBL/GenBank/DDBJ whole genome shotgun (WGS) entry which is preliminary data.</text>
</comment>
<keyword evidence="3" id="KW-1185">Reference proteome</keyword>
<feature type="transmembrane region" description="Helical" evidence="1">
    <location>
        <begin position="113"/>
        <end position="131"/>
    </location>
</feature>
<reference evidence="2 3" key="1">
    <citation type="submission" date="2018-08" db="EMBL/GenBank/DDBJ databases">
        <title>Meiothermus luteus KCTC 52599 genome sequencing project.</title>
        <authorList>
            <person name="Da Costa M.S."/>
            <person name="Albuquerque L."/>
            <person name="Raposo P."/>
            <person name="Froufe H.J.C."/>
            <person name="Barroso C.S."/>
            <person name="Egas C."/>
        </authorList>
    </citation>
    <scope>NUCLEOTIDE SEQUENCE [LARGE SCALE GENOMIC DNA]</scope>
    <source>
        <strain evidence="2 3">KCTC 52599</strain>
    </source>
</reference>
<evidence type="ECO:0000313" key="3">
    <source>
        <dbReference type="Proteomes" id="UP000265800"/>
    </source>
</evidence>
<sequence length="144" mass="15666">MNEPERRTNKDGTRVVFWALAALVYAAYIGLAVMYSPNLLAVAVLAVIPALRLASHEATAGLGIGLGSGWTVGVLSMGPRLDEQGFVQAMMVAVAAAYTAQMLVLASRQERRSWWWEIGMVVGFGIWLAWVKYTMGPLPFPVKP</sequence>
<evidence type="ECO:0000256" key="1">
    <source>
        <dbReference type="SAM" id="Phobius"/>
    </source>
</evidence>
<evidence type="ECO:0000313" key="2">
    <source>
        <dbReference type="EMBL" id="RIH90186.1"/>
    </source>
</evidence>
<feature type="transmembrane region" description="Helical" evidence="1">
    <location>
        <begin position="15"/>
        <end position="48"/>
    </location>
</feature>
<keyword evidence="1" id="KW-1133">Transmembrane helix</keyword>
<keyword evidence="1" id="KW-0812">Transmembrane</keyword>
<dbReference type="RefSeq" id="WP_119358829.1">
    <property type="nucleotide sequence ID" value="NZ_QWKZ01000001.1"/>
</dbReference>
<feature type="transmembrane region" description="Helical" evidence="1">
    <location>
        <begin position="85"/>
        <end position="106"/>
    </location>
</feature>
<protein>
    <submittedName>
        <fullName evidence="2">Uncharacterized protein</fullName>
    </submittedName>
</protein>
<accession>A0A399F3E5</accession>
<organism evidence="2 3">
    <name type="scientific">Meiothermus luteus</name>
    <dbReference type="NCBI Taxonomy" id="2026184"/>
    <lineage>
        <taxon>Bacteria</taxon>
        <taxon>Thermotogati</taxon>
        <taxon>Deinococcota</taxon>
        <taxon>Deinococci</taxon>
        <taxon>Thermales</taxon>
        <taxon>Thermaceae</taxon>
        <taxon>Meiothermus</taxon>
    </lineage>
</organism>
<dbReference type="EMBL" id="QWKZ01000001">
    <property type="protein sequence ID" value="RIH90186.1"/>
    <property type="molecule type" value="Genomic_DNA"/>
</dbReference>
<gene>
    <name evidence="2" type="ORF">Mlute_00108</name>
</gene>
<proteinExistence type="predicted"/>
<dbReference type="AlphaFoldDB" id="A0A399F3E5"/>
<name>A0A399F3E5_9DEIN</name>
<keyword evidence="1" id="KW-0472">Membrane</keyword>
<dbReference type="Proteomes" id="UP000265800">
    <property type="component" value="Unassembled WGS sequence"/>
</dbReference>